<accession>A0AAP0IPJ0</accession>
<evidence type="ECO:0000313" key="2">
    <source>
        <dbReference type="Proteomes" id="UP001419268"/>
    </source>
</evidence>
<comment type="caution">
    <text evidence="1">The sequence shown here is derived from an EMBL/GenBank/DDBJ whole genome shotgun (WGS) entry which is preliminary data.</text>
</comment>
<keyword evidence="2" id="KW-1185">Reference proteome</keyword>
<protein>
    <submittedName>
        <fullName evidence="1">Uncharacterized protein</fullName>
    </submittedName>
</protein>
<dbReference type="Proteomes" id="UP001419268">
    <property type="component" value="Unassembled WGS sequence"/>
</dbReference>
<dbReference type="EMBL" id="JBBNAG010000007">
    <property type="protein sequence ID" value="KAK9118845.1"/>
    <property type="molecule type" value="Genomic_DNA"/>
</dbReference>
<gene>
    <name evidence="1" type="ORF">Scep_016938</name>
</gene>
<name>A0AAP0IPJ0_9MAGN</name>
<dbReference type="AlphaFoldDB" id="A0AAP0IPJ0"/>
<reference evidence="1 2" key="1">
    <citation type="submission" date="2024-01" db="EMBL/GenBank/DDBJ databases">
        <title>Genome assemblies of Stephania.</title>
        <authorList>
            <person name="Yang L."/>
        </authorList>
    </citation>
    <scope>NUCLEOTIDE SEQUENCE [LARGE SCALE GENOMIC DNA]</scope>
    <source>
        <strain evidence="1">JXDWG</strain>
        <tissue evidence="1">Leaf</tissue>
    </source>
</reference>
<organism evidence="1 2">
    <name type="scientific">Stephania cephalantha</name>
    <dbReference type="NCBI Taxonomy" id="152367"/>
    <lineage>
        <taxon>Eukaryota</taxon>
        <taxon>Viridiplantae</taxon>
        <taxon>Streptophyta</taxon>
        <taxon>Embryophyta</taxon>
        <taxon>Tracheophyta</taxon>
        <taxon>Spermatophyta</taxon>
        <taxon>Magnoliopsida</taxon>
        <taxon>Ranunculales</taxon>
        <taxon>Menispermaceae</taxon>
        <taxon>Menispermoideae</taxon>
        <taxon>Cissampelideae</taxon>
        <taxon>Stephania</taxon>
    </lineage>
</organism>
<evidence type="ECO:0000313" key="1">
    <source>
        <dbReference type="EMBL" id="KAK9118845.1"/>
    </source>
</evidence>
<proteinExistence type="predicted"/>
<sequence length="105" mass="12737">MPEYLFILIYLITSILQKRFFEIPHDAGVEKLILQSIACKWKEHKFELKSKYLRLTRLERRLRNQFRLDSLLISGHIWYTIGFLKNQRRRPKGKGQGELSFFFHP</sequence>